<feature type="domain" description="Fumarylacetoacetase-like C-terminal" evidence="3">
    <location>
        <begin position="6"/>
        <end position="195"/>
    </location>
</feature>
<keyword evidence="5" id="KW-1185">Reference proteome</keyword>
<evidence type="ECO:0000259" key="3">
    <source>
        <dbReference type="Pfam" id="PF01557"/>
    </source>
</evidence>
<evidence type="ECO:0000256" key="1">
    <source>
        <dbReference type="ARBA" id="ARBA00010211"/>
    </source>
</evidence>
<dbReference type="PANTHER" id="PTHR11820">
    <property type="entry name" value="ACYLPYRUVASE"/>
    <property type="match status" value="1"/>
</dbReference>
<proteinExistence type="inferred from homology"/>
<dbReference type="AlphaFoldDB" id="A0A5R9GKZ2"/>
<dbReference type="Gene3D" id="3.90.850.10">
    <property type="entry name" value="Fumarylacetoacetase-like, C-terminal domain"/>
    <property type="match status" value="1"/>
</dbReference>
<comment type="similarity">
    <text evidence="1">Belongs to the FAH family.</text>
</comment>
<sequence length="206" mass="22326">MKYRNVYCIGRNYAMHAKELGNEVPKSPIVFLKPTHALVPFEGTVPMPAGVGEVHHEAEIVLRVAKAYEPGASVDDLVDRMTLGLDFTLRDVQSALKSKGQPWLAAKGFRHSAPICEWMPFPGAAAIQDVEFLLKKNGETAQRGFAREMIFSLQTLVDHLGMNYGLDEGDVIFTGTPAGVGPVADGDALELVLEGRTVGACTISMK</sequence>
<dbReference type="OrthoDB" id="9805307at2"/>
<gene>
    <name evidence="4" type="ORF">FE782_02935</name>
</gene>
<organism evidence="4 5">
    <name type="scientific">Paenibacillus antri</name>
    <dbReference type="NCBI Taxonomy" id="2582848"/>
    <lineage>
        <taxon>Bacteria</taxon>
        <taxon>Bacillati</taxon>
        <taxon>Bacillota</taxon>
        <taxon>Bacilli</taxon>
        <taxon>Bacillales</taxon>
        <taxon>Paenibacillaceae</taxon>
        <taxon>Paenibacillus</taxon>
    </lineage>
</organism>
<dbReference type="SUPFAM" id="SSF56529">
    <property type="entry name" value="FAH"/>
    <property type="match status" value="1"/>
</dbReference>
<dbReference type="InterPro" id="IPR011234">
    <property type="entry name" value="Fumarylacetoacetase-like_C"/>
</dbReference>
<evidence type="ECO:0000256" key="2">
    <source>
        <dbReference type="ARBA" id="ARBA00022723"/>
    </source>
</evidence>
<dbReference type="GO" id="GO:0046872">
    <property type="term" value="F:metal ion binding"/>
    <property type="evidence" value="ECO:0007669"/>
    <property type="project" value="UniProtKB-KW"/>
</dbReference>
<keyword evidence="4" id="KW-0378">Hydrolase</keyword>
<dbReference type="InterPro" id="IPR036663">
    <property type="entry name" value="Fumarylacetoacetase_C_sf"/>
</dbReference>
<dbReference type="EMBL" id="VCIW01000001">
    <property type="protein sequence ID" value="TLS54314.1"/>
    <property type="molecule type" value="Genomic_DNA"/>
</dbReference>
<name>A0A5R9GKZ2_9BACL</name>
<comment type="caution">
    <text evidence="4">The sequence shown here is derived from an EMBL/GenBank/DDBJ whole genome shotgun (WGS) entry which is preliminary data.</text>
</comment>
<dbReference type="RefSeq" id="WP_138192311.1">
    <property type="nucleotide sequence ID" value="NZ_VCIW01000001.1"/>
</dbReference>
<evidence type="ECO:0000313" key="4">
    <source>
        <dbReference type="EMBL" id="TLS54314.1"/>
    </source>
</evidence>
<keyword evidence="2" id="KW-0479">Metal-binding</keyword>
<dbReference type="Proteomes" id="UP000309676">
    <property type="component" value="Unassembled WGS sequence"/>
</dbReference>
<protein>
    <submittedName>
        <fullName evidence="4">Fumarylacetoacetate hydrolase family protein</fullName>
    </submittedName>
</protein>
<accession>A0A5R9GKZ2</accession>
<dbReference type="Pfam" id="PF01557">
    <property type="entry name" value="FAA_hydrolase"/>
    <property type="match status" value="1"/>
</dbReference>
<evidence type="ECO:0000313" key="5">
    <source>
        <dbReference type="Proteomes" id="UP000309676"/>
    </source>
</evidence>
<dbReference type="PANTHER" id="PTHR11820:SF7">
    <property type="entry name" value="ACYLPYRUVASE FAHD1, MITOCHONDRIAL"/>
    <property type="match status" value="1"/>
</dbReference>
<reference evidence="4 5" key="1">
    <citation type="submission" date="2019-05" db="EMBL/GenBank/DDBJ databases">
        <authorList>
            <person name="Narsing Rao M.P."/>
            <person name="Li W.J."/>
        </authorList>
    </citation>
    <scope>NUCLEOTIDE SEQUENCE [LARGE SCALE GENOMIC DNA]</scope>
    <source>
        <strain evidence="4 5">SYSU_K30003</strain>
    </source>
</reference>
<dbReference type="GO" id="GO:0018773">
    <property type="term" value="F:acetylpyruvate hydrolase activity"/>
    <property type="evidence" value="ECO:0007669"/>
    <property type="project" value="TreeGrafter"/>
</dbReference>